<gene>
    <name evidence="3" type="ORF">P170DRAFT_24711</name>
</gene>
<dbReference type="Proteomes" id="UP000234275">
    <property type="component" value="Unassembled WGS sequence"/>
</dbReference>
<reference evidence="3 4" key="1">
    <citation type="submission" date="2016-12" db="EMBL/GenBank/DDBJ databases">
        <title>The genomes of Aspergillus section Nigri reveals drivers in fungal speciation.</title>
        <authorList>
            <consortium name="DOE Joint Genome Institute"/>
            <person name="Vesth T.C."/>
            <person name="Nybo J."/>
            <person name="Theobald S."/>
            <person name="Brandl J."/>
            <person name="Frisvad J.C."/>
            <person name="Nielsen K.F."/>
            <person name="Lyhne E.K."/>
            <person name="Kogle M.E."/>
            <person name="Kuo A."/>
            <person name="Riley R."/>
            <person name="Clum A."/>
            <person name="Nolan M."/>
            <person name="Lipzen A."/>
            <person name="Salamov A."/>
            <person name="Henrissat B."/>
            <person name="Wiebenga A."/>
            <person name="De Vries R.P."/>
            <person name="Grigoriev I.V."/>
            <person name="Mortensen U.H."/>
            <person name="Andersen M.R."/>
            <person name="Baker S.E."/>
        </authorList>
    </citation>
    <scope>NUCLEOTIDE SEQUENCE [LARGE SCALE GENOMIC DNA]</scope>
    <source>
        <strain evidence="3 4">IBT 23096</strain>
    </source>
</reference>
<feature type="compositionally biased region" description="Low complexity" evidence="1">
    <location>
        <begin position="1002"/>
        <end position="1014"/>
    </location>
</feature>
<keyword evidence="4" id="KW-1185">Reference proteome</keyword>
<evidence type="ECO:0000256" key="2">
    <source>
        <dbReference type="SAM" id="SignalP"/>
    </source>
</evidence>
<name>A0A2I2GPH4_9EURO</name>
<organism evidence="3 4">
    <name type="scientific">Aspergillus steynii IBT 23096</name>
    <dbReference type="NCBI Taxonomy" id="1392250"/>
    <lineage>
        <taxon>Eukaryota</taxon>
        <taxon>Fungi</taxon>
        <taxon>Dikarya</taxon>
        <taxon>Ascomycota</taxon>
        <taxon>Pezizomycotina</taxon>
        <taxon>Eurotiomycetes</taxon>
        <taxon>Eurotiomycetidae</taxon>
        <taxon>Eurotiales</taxon>
        <taxon>Aspergillaceae</taxon>
        <taxon>Aspergillus</taxon>
        <taxon>Aspergillus subgen. Circumdati</taxon>
    </lineage>
</organism>
<evidence type="ECO:0000313" key="4">
    <source>
        <dbReference type="Proteomes" id="UP000234275"/>
    </source>
</evidence>
<feature type="compositionally biased region" description="Polar residues" evidence="1">
    <location>
        <begin position="992"/>
        <end position="1001"/>
    </location>
</feature>
<dbReference type="GeneID" id="36550698"/>
<protein>
    <recommendedName>
        <fullName evidence="5">GPI anchored protein</fullName>
    </recommendedName>
</protein>
<dbReference type="PANTHER" id="PTHR47771:SF14">
    <property type="entry name" value="RH73259P"/>
    <property type="match status" value="1"/>
</dbReference>
<evidence type="ECO:0008006" key="5">
    <source>
        <dbReference type="Google" id="ProtNLM"/>
    </source>
</evidence>
<dbReference type="EMBL" id="MSFO01000001">
    <property type="protein sequence ID" value="PLB54781.1"/>
    <property type="molecule type" value="Genomic_DNA"/>
</dbReference>
<comment type="caution">
    <text evidence="3">The sequence shown here is derived from an EMBL/GenBank/DDBJ whole genome shotgun (WGS) entry which is preliminary data.</text>
</comment>
<evidence type="ECO:0000313" key="3">
    <source>
        <dbReference type="EMBL" id="PLB54781.1"/>
    </source>
</evidence>
<dbReference type="RefSeq" id="XP_024710083.1">
    <property type="nucleotide sequence ID" value="XM_024842999.1"/>
</dbReference>
<sequence length="1203" mass="128506">MKGLHGGIPIAVLAAVARAQVDVIGGSDGLDSGNAGGVSTDNDFSRATTEVNKDDHHVDVNTKTKVDVDVDAYPDPYWHHWHPYGPPHWRKARGHPGTTVIGGPNGIDTGNDASLPTKNEFASFYKEHNQDDHSVDVDNKLHYEYDVHGHPYPVPVWKRDPKFWNPPATLIDGPHGIDTGNDASLPTKNEFASFYKEHNQDDHSVDIDNKLHYEYDVHGHPYPVPVWKRDPKFWNPPATVIDGPGGIDTGNSASLPTKNEFASFYKEHNQDDHSVDIDNKLHYEYDVHGHPYPVPVWKRDPKFWNPPATVIDGPGGIDTGNSASLPTKNEFASFYKEHNQDDHSVDIDNKQHYDYDVHGHPYPVPVWKRDPKFWNPPATVIDGPGGVDSGNGFSAPTENSYTSVYDEFNKDDHSWDLDNKLDYDYHDHPYPVPVPAYHHWKARGLGDTVIDGPGGVDTGSSASVPTKNEFGVAYSETNIDDHSVDIDHKTDVDVDTHYPYPVPYPVPVPGYPHHWKARGLGDTVIDGPGGIDTGNDASIPTENEFASGHSETNVDDHSVDIDHKTDVDVDTHLPYPVPYPVPHPFHYHPDPYHLHVRGFGDTGIDGPGGVDSGNGFSAPTKNSYASVYDEFNKDDHSFTGKAAADIDIDEHHPYPVPVPVHHWKARGHPTRPWNDVTLIDGPGGIDTGNDADLSTTNTFLSDYDEFNQDDHSFTGKAAADVDIDHDYPYPFPVPAHFWKARSVHEPPVTVIGGPSGIDTGNSADLSSANTAITDYDEFNGDDHSVDAKAKADWNVHYRRSIFDGPTDVIDGPGGVDTGNGFSAPKSNHVATGYSEYNQNDHHVDIDTSTDVDVDAHAHPFPVPHPVGVPHPAPVPPRPVYPGPGPFHEPEAVPEPAPEHAPEHAPAPAPAPAPAGEGHVPQEAPHANPAPGPEPVVQHNPQGEETHQAPPSSEVHAPVPENKPQTPSPQTETSEPIVHSEPAPAPPAAAVPNTPNSHSQSDVSPPAAPNSNSQPAPAPPAAAVPNTPNTPNSNWQPAPAPPAVHSAGAPPAASPPSAPSVNQGNYQPAPPAAQSQAIPDSVEHAAQTSAVPIFHGMATPSSSAAHAALTSTVTVPQASSFAKIPVFVPQSSAATPPASHAPASSTVIVHPTGAAASTPSSASSNAAIASRADAVFTGGVGQLTPHAGVFSVVCGVIGLLAFVL</sequence>
<keyword evidence="2" id="KW-0732">Signal</keyword>
<feature type="compositionally biased region" description="Low complexity" evidence="1">
    <location>
        <begin position="1022"/>
        <end position="1050"/>
    </location>
</feature>
<feature type="signal peptide" evidence="2">
    <location>
        <begin position="1"/>
        <end position="19"/>
    </location>
</feature>
<feature type="region of interest" description="Disordered" evidence="1">
    <location>
        <begin position="853"/>
        <end position="1083"/>
    </location>
</feature>
<proteinExistence type="predicted"/>
<feature type="compositionally biased region" description="Pro residues" evidence="1">
    <location>
        <begin position="860"/>
        <end position="886"/>
    </location>
</feature>
<accession>A0A2I2GPH4</accession>
<dbReference type="STRING" id="1392250.A0A2I2GPH4"/>
<evidence type="ECO:0000256" key="1">
    <source>
        <dbReference type="SAM" id="MobiDB-lite"/>
    </source>
</evidence>
<feature type="compositionally biased region" description="Polar residues" evidence="1">
    <location>
        <begin position="962"/>
        <end position="973"/>
    </location>
</feature>
<dbReference type="VEuPathDB" id="FungiDB:P170DRAFT_24711"/>
<feature type="chain" id="PRO_5014111491" description="GPI anchored protein" evidence="2">
    <location>
        <begin position="20"/>
        <end position="1203"/>
    </location>
</feature>
<dbReference type="OrthoDB" id="4366934at2759"/>
<dbReference type="PANTHER" id="PTHR47771">
    <property type="entry name" value="LD27203P-RELATED"/>
    <property type="match status" value="1"/>
</dbReference>
<dbReference type="AlphaFoldDB" id="A0A2I2GPH4"/>